<dbReference type="PANTHER" id="PTHR35526">
    <property type="entry name" value="ANTI-SIGMA-F FACTOR RSBW-RELATED"/>
    <property type="match status" value="1"/>
</dbReference>
<dbReference type="InterPro" id="IPR036890">
    <property type="entry name" value="HATPase_C_sf"/>
</dbReference>
<evidence type="ECO:0000259" key="2">
    <source>
        <dbReference type="Pfam" id="PF13581"/>
    </source>
</evidence>
<accession>A0A3N4U2Y7</accession>
<evidence type="ECO:0000313" key="4">
    <source>
        <dbReference type="Proteomes" id="UP000269689"/>
    </source>
</evidence>
<reference evidence="3 4" key="1">
    <citation type="submission" date="2018-11" db="EMBL/GenBank/DDBJ databases">
        <title>Genomic Encyclopedia of Type Strains, Phase IV (KMG-IV): sequencing the most valuable type-strain genomes for metagenomic binning, comparative biology and taxonomic classification.</title>
        <authorList>
            <person name="Goeker M."/>
        </authorList>
    </citation>
    <scope>NUCLEOTIDE SEQUENCE [LARGE SCALE GENOMIC DNA]</scope>
    <source>
        <strain evidence="3 4">DSM 104731</strain>
    </source>
</reference>
<dbReference type="InterPro" id="IPR003594">
    <property type="entry name" value="HATPase_dom"/>
</dbReference>
<dbReference type="Proteomes" id="UP000269689">
    <property type="component" value="Unassembled WGS sequence"/>
</dbReference>
<comment type="caution">
    <text evidence="3">The sequence shown here is derived from an EMBL/GenBank/DDBJ whole genome shotgun (WGS) entry which is preliminary data.</text>
</comment>
<dbReference type="Gene3D" id="3.30.565.10">
    <property type="entry name" value="Histidine kinase-like ATPase, C-terminal domain"/>
    <property type="match status" value="1"/>
</dbReference>
<proteinExistence type="predicted"/>
<organism evidence="3 4">
    <name type="scientific">Pacificibacter maritimus</name>
    <dbReference type="NCBI Taxonomy" id="762213"/>
    <lineage>
        <taxon>Bacteria</taxon>
        <taxon>Pseudomonadati</taxon>
        <taxon>Pseudomonadota</taxon>
        <taxon>Alphaproteobacteria</taxon>
        <taxon>Rhodobacterales</taxon>
        <taxon>Roseobacteraceae</taxon>
        <taxon>Pacificibacter</taxon>
    </lineage>
</organism>
<dbReference type="AlphaFoldDB" id="A0A3N4U2Y7"/>
<dbReference type="Pfam" id="PF13581">
    <property type="entry name" value="HATPase_c_2"/>
    <property type="match status" value="1"/>
</dbReference>
<dbReference type="EMBL" id="RKQK01000004">
    <property type="protein sequence ID" value="RPE64862.1"/>
    <property type="molecule type" value="Genomic_DNA"/>
</dbReference>
<dbReference type="RefSeq" id="WP_123793849.1">
    <property type="nucleotide sequence ID" value="NZ_RKQK01000004.1"/>
</dbReference>
<keyword evidence="3" id="KW-0418">Kinase</keyword>
<evidence type="ECO:0000313" key="3">
    <source>
        <dbReference type="EMBL" id="RPE64862.1"/>
    </source>
</evidence>
<dbReference type="CDD" id="cd16936">
    <property type="entry name" value="HATPase_RsbW-like"/>
    <property type="match status" value="1"/>
</dbReference>
<dbReference type="InterPro" id="IPR050267">
    <property type="entry name" value="Anti-sigma-factor_SerPK"/>
</dbReference>
<dbReference type="SUPFAM" id="SSF55874">
    <property type="entry name" value="ATPase domain of HSP90 chaperone/DNA topoisomerase II/histidine kinase"/>
    <property type="match status" value="1"/>
</dbReference>
<keyword evidence="3" id="KW-0808">Transferase</keyword>
<dbReference type="OrthoDB" id="9792240at2"/>
<feature type="domain" description="Histidine kinase/HSP90-like ATPase" evidence="2">
    <location>
        <begin position="28"/>
        <end position="156"/>
    </location>
</feature>
<dbReference type="GO" id="GO:0004674">
    <property type="term" value="F:protein serine/threonine kinase activity"/>
    <property type="evidence" value="ECO:0007669"/>
    <property type="project" value="UniProtKB-KW"/>
</dbReference>
<protein>
    <submittedName>
        <fullName evidence="3">Serine/threonine-protein kinase RsbW</fullName>
    </submittedName>
</protein>
<sequence length="163" mass="18475">MRHEKLADATFESIVRQRATDHSLRLIIPANERAVRRGLSGIKAGLSSINLVDDDWSTIEIVLAEVLNNIVEHAYSDGEVGLIETQLDFDGKYLWCTTIDSGRPMPNGKLPEGAQKDLNCNLEDLPEGGFGWYLIHKLTEDLHYGRDQGRNMVTFRLNIQRRQ</sequence>
<evidence type="ECO:0000256" key="1">
    <source>
        <dbReference type="ARBA" id="ARBA00022527"/>
    </source>
</evidence>
<keyword evidence="1" id="KW-0723">Serine/threonine-protein kinase</keyword>
<keyword evidence="4" id="KW-1185">Reference proteome</keyword>
<name>A0A3N4U2Y7_9RHOB</name>
<gene>
    <name evidence="3" type="ORF">EDD53_2626</name>
</gene>